<evidence type="ECO:0000313" key="2">
    <source>
        <dbReference type="Proteomes" id="UP000460715"/>
    </source>
</evidence>
<dbReference type="RefSeq" id="WP_160937187.1">
    <property type="nucleotide sequence ID" value="NZ_SNVJ01000009.1"/>
</dbReference>
<keyword evidence="2" id="KW-1185">Reference proteome</keyword>
<sequence length="129" mass="14007">MIEPPVNPALKLLMDESWTTLDSPDDLRLGEVMPAWFAGRMMADEWRFALLLSTGQVMLIRRVDAVHLSPHGLVLLDVDMQQEAEGFAAPGGVLVAPTGRARATVNLAHVIAAYEVADAPVELEDEAGF</sequence>
<gene>
    <name evidence="1" type="ORF">E0493_11950</name>
</gene>
<dbReference type="Proteomes" id="UP000460715">
    <property type="component" value="Unassembled WGS sequence"/>
</dbReference>
<name>A0A845BFF0_9PROT</name>
<accession>A0A845BFF0</accession>
<organism evidence="1 2">
    <name type="scientific">Teichococcus coralli</name>
    <dbReference type="NCBI Taxonomy" id="2545983"/>
    <lineage>
        <taxon>Bacteria</taxon>
        <taxon>Pseudomonadati</taxon>
        <taxon>Pseudomonadota</taxon>
        <taxon>Alphaproteobacteria</taxon>
        <taxon>Acetobacterales</taxon>
        <taxon>Roseomonadaceae</taxon>
        <taxon>Roseomonas</taxon>
    </lineage>
</organism>
<dbReference type="OrthoDB" id="7273230at2"/>
<protein>
    <submittedName>
        <fullName evidence="1">Uncharacterized protein</fullName>
    </submittedName>
</protein>
<reference evidence="1 2" key="1">
    <citation type="submission" date="2019-03" db="EMBL/GenBank/DDBJ databases">
        <title>Roseomonas sp. a novel Roseomonas species isolated from Sea whip Gorgonian.</title>
        <authorList>
            <person name="Li F."/>
            <person name="Pan X."/>
            <person name="Huang S."/>
            <person name="Li Z."/>
            <person name="Meng B."/>
        </authorList>
    </citation>
    <scope>NUCLEOTIDE SEQUENCE [LARGE SCALE GENOMIC DNA]</scope>
    <source>
        <strain evidence="1 2">M0104</strain>
    </source>
</reference>
<evidence type="ECO:0000313" key="1">
    <source>
        <dbReference type="EMBL" id="MXP64057.1"/>
    </source>
</evidence>
<dbReference type="EMBL" id="SNVJ01000009">
    <property type="protein sequence ID" value="MXP64057.1"/>
    <property type="molecule type" value="Genomic_DNA"/>
</dbReference>
<proteinExistence type="predicted"/>
<comment type="caution">
    <text evidence="1">The sequence shown here is derived from an EMBL/GenBank/DDBJ whole genome shotgun (WGS) entry which is preliminary data.</text>
</comment>
<dbReference type="AlphaFoldDB" id="A0A845BFF0"/>